<proteinExistence type="inferred from homology"/>
<keyword evidence="4 8" id="KW-0812">Transmembrane</keyword>
<evidence type="ECO:0000256" key="5">
    <source>
        <dbReference type="ARBA" id="ARBA00022989"/>
    </source>
</evidence>
<feature type="transmembrane region" description="Helical" evidence="8">
    <location>
        <begin position="301"/>
        <end position="320"/>
    </location>
</feature>
<comment type="subcellular location">
    <subcellularLocation>
        <location evidence="8">Cell membrane</location>
        <topology evidence="8">Multi-pass membrane protein</topology>
    </subcellularLocation>
    <subcellularLocation>
        <location evidence="1">Membrane</location>
        <topology evidence="1">Multi-pass membrane protein</topology>
    </subcellularLocation>
</comment>
<accession>A0ABZ1AK30</accession>
<dbReference type="NCBIfam" id="TIGR00836">
    <property type="entry name" value="amt"/>
    <property type="match status" value="1"/>
</dbReference>
<dbReference type="InterPro" id="IPR001905">
    <property type="entry name" value="Ammonium_transpt"/>
</dbReference>
<dbReference type="PANTHER" id="PTHR43029">
    <property type="entry name" value="AMMONIUM TRANSPORTER MEP2"/>
    <property type="match status" value="1"/>
</dbReference>
<feature type="transmembrane region" description="Helical" evidence="8">
    <location>
        <begin position="437"/>
        <end position="458"/>
    </location>
</feature>
<feature type="transmembrane region" description="Helical" evidence="8">
    <location>
        <begin position="153"/>
        <end position="175"/>
    </location>
</feature>
<dbReference type="Pfam" id="PF00909">
    <property type="entry name" value="Ammonium_transp"/>
    <property type="match status" value="1"/>
</dbReference>
<reference evidence="11 12" key="1">
    <citation type="submission" date="2023-12" db="EMBL/GenBank/DDBJ databases">
        <title>A. evansii MAY27, complete genome.</title>
        <authorList>
            <person name="Wang Y."/>
        </authorList>
    </citation>
    <scope>NUCLEOTIDE SEQUENCE [LARGE SCALE GENOMIC DNA]</scope>
    <source>
        <strain evidence="11 12">MAY27</strain>
    </source>
</reference>
<dbReference type="InterPro" id="IPR029020">
    <property type="entry name" value="Ammonium/urea_transptr"/>
</dbReference>
<keyword evidence="5 8" id="KW-1133">Transmembrane helix</keyword>
<sequence length="487" mass="50301">MKKLFAVLLAVLALGFAGLASAEDAPAAAEAITAVADAAAEAAPEAAAAPAPTVNKGDTAWMLTSTALVAFMVIPGLALFYGGLVRSKNMLSVLMQVFVIFSLMIVLWFVYGYSLAFTEGNAFIGGLSKAFLSGVTVDSVAATFSKGVAIPEFAYIIFQATFAAITPALIVGAFAERMKFSAVLLFMVLWFTFSYLPMAHMVWYWAGPDAYVDAAAGEAAAATAGFLFQKGALDFAGGTVVHINAAIAGLVGAFMIGKRIGYGRESMAPHSLTLTMVGASMLWIGWFGFNAGSNLEANGLTALAFLNTMVATGMAAMSWMVAEWLMKGKPSLLGAASGAVSGLVAITPACGWVGPMGALVIGLLAGVICLWGVNGLKRMLGADDALDVFGVHGVGGILGAILTGVFANPDLGGVGVYDYVANAVAPFSTSAQVTSQIWGVVVAIVWSGVVSVVAYKIVDVLIGLRVPEEEEREGLDITAHGETAYHI</sequence>
<evidence type="ECO:0000313" key="11">
    <source>
        <dbReference type="EMBL" id="WRL46225.1"/>
    </source>
</evidence>
<evidence type="ECO:0000256" key="3">
    <source>
        <dbReference type="ARBA" id="ARBA00022448"/>
    </source>
</evidence>
<dbReference type="SUPFAM" id="SSF111352">
    <property type="entry name" value="Ammonium transporter"/>
    <property type="match status" value="1"/>
</dbReference>
<evidence type="ECO:0000313" key="12">
    <source>
        <dbReference type="Proteomes" id="UP001626593"/>
    </source>
</evidence>
<name>A0ABZ1AK30_AROEV</name>
<feature type="transmembrane region" description="Helical" evidence="8">
    <location>
        <begin position="332"/>
        <end position="349"/>
    </location>
</feature>
<evidence type="ECO:0000256" key="4">
    <source>
        <dbReference type="ARBA" id="ARBA00022692"/>
    </source>
</evidence>
<feature type="transmembrane region" description="Helical" evidence="8">
    <location>
        <begin position="268"/>
        <end position="289"/>
    </location>
</feature>
<evidence type="ECO:0000256" key="2">
    <source>
        <dbReference type="ARBA" id="ARBA00005887"/>
    </source>
</evidence>
<evidence type="ECO:0000259" key="10">
    <source>
        <dbReference type="Pfam" id="PF00909"/>
    </source>
</evidence>
<dbReference type="InterPro" id="IPR024041">
    <property type="entry name" value="NH4_transpt_AmtB-like_dom"/>
</dbReference>
<evidence type="ECO:0000256" key="8">
    <source>
        <dbReference type="RuleBase" id="RU362002"/>
    </source>
</evidence>
<feature type="signal peptide" evidence="9">
    <location>
        <begin position="1"/>
        <end position="22"/>
    </location>
</feature>
<evidence type="ECO:0000256" key="7">
    <source>
        <dbReference type="ARBA" id="ARBA00023177"/>
    </source>
</evidence>
<feature type="transmembrane region" description="Helical" evidence="8">
    <location>
        <begin position="182"/>
        <end position="206"/>
    </location>
</feature>
<keyword evidence="9" id="KW-0732">Signal</keyword>
<dbReference type="RefSeq" id="WP_407279090.1">
    <property type="nucleotide sequence ID" value="NZ_CP141259.1"/>
</dbReference>
<protein>
    <recommendedName>
        <fullName evidence="8">Ammonium transporter</fullName>
    </recommendedName>
</protein>
<feature type="domain" description="Ammonium transporter AmtB-like" evidence="10">
    <location>
        <begin position="60"/>
        <end position="485"/>
    </location>
</feature>
<dbReference type="InterPro" id="IPR018047">
    <property type="entry name" value="Ammonium_transpt_CS"/>
</dbReference>
<keyword evidence="7 8" id="KW-0924">Ammonia transport</keyword>
<evidence type="ECO:0000256" key="9">
    <source>
        <dbReference type="SAM" id="SignalP"/>
    </source>
</evidence>
<feature type="transmembrane region" description="Helical" evidence="8">
    <location>
        <begin position="60"/>
        <end position="81"/>
    </location>
</feature>
<feature type="chain" id="PRO_5046763340" description="Ammonium transporter" evidence="9">
    <location>
        <begin position="23"/>
        <end position="487"/>
    </location>
</feature>
<evidence type="ECO:0000256" key="1">
    <source>
        <dbReference type="ARBA" id="ARBA00004141"/>
    </source>
</evidence>
<feature type="transmembrane region" description="Helical" evidence="8">
    <location>
        <begin position="93"/>
        <end position="111"/>
    </location>
</feature>
<keyword evidence="12" id="KW-1185">Reference proteome</keyword>
<keyword evidence="6 8" id="KW-0472">Membrane</keyword>
<comment type="similarity">
    <text evidence="2 8">Belongs to the ammonia transporter channel (TC 1.A.11.2) family.</text>
</comment>
<feature type="transmembrane region" description="Helical" evidence="8">
    <location>
        <begin position="385"/>
        <end position="407"/>
    </location>
</feature>
<organism evidence="11 12">
    <name type="scientific">Aromatoleum evansii</name>
    <name type="common">Azoarcus evansii</name>
    <dbReference type="NCBI Taxonomy" id="59406"/>
    <lineage>
        <taxon>Bacteria</taxon>
        <taxon>Pseudomonadati</taxon>
        <taxon>Pseudomonadota</taxon>
        <taxon>Betaproteobacteria</taxon>
        <taxon>Rhodocyclales</taxon>
        <taxon>Rhodocyclaceae</taxon>
        <taxon>Aromatoleum</taxon>
    </lineage>
</organism>
<gene>
    <name evidence="11" type="primary">amt</name>
    <name evidence="11" type="ORF">U5817_24000</name>
</gene>
<dbReference type="Gene3D" id="1.10.3430.10">
    <property type="entry name" value="Ammonium transporter AmtB like domains"/>
    <property type="match status" value="1"/>
</dbReference>
<dbReference type="EMBL" id="CP141259">
    <property type="protein sequence ID" value="WRL46225.1"/>
    <property type="molecule type" value="Genomic_DNA"/>
</dbReference>
<dbReference type="PROSITE" id="PS01219">
    <property type="entry name" value="AMMONIUM_TRANSP"/>
    <property type="match status" value="1"/>
</dbReference>
<dbReference type="PANTHER" id="PTHR43029:SF10">
    <property type="entry name" value="AMMONIUM TRANSPORTER MEP2"/>
    <property type="match status" value="1"/>
</dbReference>
<feature type="transmembrane region" description="Helical" evidence="8">
    <location>
        <begin position="355"/>
        <end position="373"/>
    </location>
</feature>
<feature type="transmembrane region" description="Helical" evidence="8">
    <location>
        <begin position="235"/>
        <end position="256"/>
    </location>
</feature>
<keyword evidence="3 8" id="KW-0813">Transport</keyword>
<evidence type="ECO:0000256" key="6">
    <source>
        <dbReference type="ARBA" id="ARBA00023136"/>
    </source>
</evidence>
<dbReference type="Proteomes" id="UP001626593">
    <property type="component" value="Chromosome"/>
</dbReference>